<evidence type="ECO:0000313" key="2">
    <source>
        <dbReference type="Proteomes" id="UP001165960"/>
    </source>
</evidence>
<sequence length="96" mass="10581">MVAFKGRYVKRSTESLAWHDKYAGKDGNAIMLVDKLLFEVGNLISNVVKDNYRVVAVGDLHGDVVRAQAVLRMSNLTDQAGSWVGGKATLIQTVRF</sequence>
<evidence type="ECO:0000313" key="1">
    <source>
        <dbReference type="EMBL" id="KAJ9048141.1"/>
    </source>
</evidence>
<organism evidence="1 2">
    <name type="scientific">Entomophthora muscae</name>
    <dbReference type="NCBI Taxonomy" id="34485"/>
    <lineage>
        <taxon>Eukaryota</taxon>
        <taxon>Fungi</taxon>
        <taxon>Fungi incertae sedis</taxon>
        <taxon>Zoopagomycota</taxon>
        <taxon>Entomophthoromycotina</taxon>
        <taxon>Entomophthoromycetes</taxon>
        <taxon>Entomophthorales</taxon>
        <taxon>Entomophthoraceae</taxon>
        <taxon>Entomophthora</taxon>
    </lineage>
</organism>
<reference evidence="1" key="1">
    <citation type="submission" date="2022-04" db="EMBL/GenBank/DDBJ databases">
        <title>Genome of the entomopathogenic fungus Entomophthora muscae.</title>
        <authorList>
            <person name="Elya C."/>
            <person name="Lovett B.R."/>
            <person name="Lee E."/>
            <person name="Macias A.M."/>
            <person name="Hajek A.E."/>
            <person name="De Bivort B.L."/>
            <person name="Kasson M.T."/>
            <person name="De Fine Licht H.H."/>
            <person name="Stajich J.E."/>
        </authorList>
    </citation>
    <scope>NUCLEOTIDE SEQUENCE</scope>
    <source>
        <strain evidence="1">Berkeley</strain>
    </source>
</reference>
<accession>A0ACC2RDL9</accession>
<name>A0ACC2RDL9_9FUNG</name>
<protein>
    <submittedName>
        <fullName evidence="1">Uncharacterized protein</fullName>
    </submittedName>
</protein>
<gene>
    <name evidence="1" type="ORF">DSO57_1038025</name>
</gene>
<comment type="caution">
    <text evidence="1">The sequence shown here is derived from an EMBL/GenBank/DDBJ whole genome shotgun (WGS) entry which is preliminary data.</text>
</comment>
<keyword evidence="2" id="KW-1185">Reference proteome</keyword>
<proteinExistence type="predicted"/>
<dbReference type="EMBL" id="QTSX02007544">
    <property type="protein sequence ID" value="KAJ9048141.1"/>
    <property type="molecule type" value="Genomic_DNA"/>
</dbReference>
<dbReference type="Proteomes" id="UP001165960">
    <property type="component" value="Unassembled WGS sequence"/>
</dbReference>